<dbReference type="eggNOG" id="ENOG502R521">
    <property type="taxonomic scope" value="Eukaryota"/>
</dbReference>
<dbReference type="EMBL" id="CM000762">
    <property type="protein sequence ID" value="KXG33935.1"/>
    <property type="molecule type" value="Genomic_DNA"/>
</dbReference>
<dbReference type="FunCoup" id="A0A1B6Q7P5">
    <property type="interactions" value="1"/>
</dbReference>
<reference evidence="3" key="2">
    <citation type="submission" date="2017-02" db="EMBL/GenBank/DDBJ databases">
        <title>WGS assembly of Sorghum bicolor.</title>
        <authorList>
            <person name="Paterson A."/>
            <person name="Mullet J."/>
            <person name="Bowers J."/>
            <person name="Bruggmann R."/>
            <person name="Dubchak I."/>
            <person name="Grimwood J."/>
            <person name="Gundlach H."/>
            <person name="Haberer G."/>
            <person name="Hellsten U."/>
            <person name="Mitros T."/>
            <person name="Poliakov A."/>
            <person name="Schmutz J."/>
            <person name="Spannagl M."/>
            <person name="Tang H."/>
            <person name="Wang X."/>
            <person name="Wicker T."/>
            <person name="Bharti A."/>
            <person name="Chapman J."/>
            <person name="Feltus F."/>
            <person name="Gowik U."/>
            <person name="Grigoriev I."/>
            <person name="Lyons E."/>
            <person name="Maher C."/>
            <person name="Martis M."/>
            <person name="Narechania A."/>
            <person name="Otillar R."/>
            <person name="Penning B."/>
            <person name="Salamov A."/>
            <person name="Wang Y."/>
            <person name="Zhang L."/>
            <person name="Carpita N."/>
            <person name="Freeling M."/>
            <person name="Gingle A."/>
            <person name="Hash C."/>
            <person name="Keller B."/>
            <person name="Klein P."/>
            <person name="Kresovich S."/>
            <person name="Mccann M."/>
            <person name="Ming R."/>
            <person name="Peterson D."/>
            <person name="Rahman M."/>
            <person name="Ware D."/>
            <person name="Westhoff P."/>
            <person name="Mayer K."/>
            <person name="Messing J."/>
            <person name="Sims D."/>
            <person name="Jenkins J."/>
            <person name="Shu S."/>
            <person name="Rokhsar D."/>
        </authorList>
    </citation>
    <scope>NUCLEOTIDE SEQUENCE</scope>
</reference>
<evidence type="ECO:0000313" key="4">
    <source>
        <dbReference type="Proteomes" id="UP000000768"/>
    </source>
</evidence>
<protein>
    <recommendedName>
        <fullName evidence="2">DUF6598 domain-containing protein</fullName>
    </recommendedName>
</protein>
<dbReference type="PANTHER" id="PTHR33065:SF163">
    <property type="entry name" value="OS05G0112700 PROTEIN"/>
    <property type="match status" value="1"/>
</dbReference>
<dbReference type="EMBL" id="CM000762">
    <property type="protein sequence ID" value="KXG33936.1"/>
    <property type="molecule type" value="Genomic_DNA"/>
</dbReference>
<feature type="region of interest" description="Disordered" evidence="1">
    <location>
        <begin position="17"/>
        <end position="37"/>
    </location>
</feature>
<evidence type="ECO:0000259" key="2">
    <source>
        <dbReference type="Pfam" id="PF20241"/>
    </source>
</evidence>
<dbReference type="EMBL" id="CM000762">
    <property type="protein sequence ID" value="OQU88061.1"/>
    <property type="molecule type" value="Genomic_DNA"/>
</dbReference>
<dbReference type="Gramene" id="KXG33935">
    <property type="protein sequence ID" value="KXG33935"/>
    <property type="gene ID" value="SORBI_3003G392600"/>
</dbReference>
<dbReference type="AlphaFoldDB" id="A0A1B6Q7P5"/>
<dbReference type="Gramene" id="KXG33936">
    <property type="protein sequence ID" value="KXG33936"/>
    <property type="gene ID" value="SORBI_3003G392600"/>
</dbReference>
<dbReference type="OrthoDB" id="693375at2759"/>
<feature type="domain" description="DUF6598" evidence="2">
    <location>
        <begin position="111"/>
        <end position="343"/>
    </location>
</feature>
<dbReference type="Proteomes" id="UP000000768">
    <property type="component" value="Chromosome 3"/>
</dbReference>
<dbReference type="STRING" id="4558.A0A1B6Q7P5"/>
<evidence type="ECO:0000256" key="1">
    <source>
        <dbReference type="SAM" id="MobiDB-lite"/>
    </source>
</evidence>
<organism evidence="3 4">
    <name type="scientific">Sorghum bicolor</name>
    <name type="common">Sorghum</name>
    <name type="synonym">Sorghum vulgare</name>
    <dbReference type="NCBI Taxonomy" id="4558"/>
    <lineage>
        <taxon>Eukaryota</taxon>
        <taxon>Viridiplantae</taxon>
        <taxon>Streptophyta</taxon>
        <taxon>Embryophyta</taxon>
        <taxon>Tracheophyta</taxon>
        <taxon>Spermatophyta</taxon>
        <taxon>Magnoliopsida</taxon>
        <taxon>Liliopsida</taxon>
        <taxon>Poales</taxon>
        <taxon>Poaceae</taxon>
        <taxon>PACMAD clade</taxon>
        <taxon>Panicoideae</taxon>
        <taxon>Andropogonodae</taxon>
        <taxon>Andropogoneae</taxon>
        <taxon>Sorghinae</taxon>
        <taxon>Sorghum</taxon>
    </lineage>
</organism>
<dbReference type="Gramene" id="OQU88061">
    <property type="protein sequence ID" value="OQU88061"/>
    <property type="gene ID" value="SORBI_3003G392600"/>
</dbReference>
<evidence type="ECO:0000313" key="3">
    <source>
        <dbReference type="EMBL" id="KXG33936.1"/>
    </source>
</evidence>
<keyword evidence="4" id="KW-1185">Reference proteome</keyword>
<sequence length="374" mass="42559">MAAEDCDGLPMYIEEDEEEAAAEKQKRRQQSQKPPFKYSWEIDTPEENARWELRRTMMNKLFEFDPKTGSRSYTQVWFVNLITFNLDDETQYGPMRFTDSLIGGDHMLTDSLNVLCLKIRSSDVGYPINVYGTVIVRDRLDMKCNYIFKRNRNNCQLVESEGESLILTGPTRGIVLSTDAYFEINLKIKQDRESEDRQFCKTLIDVDSARINDTVKTETTSSWLSEVDLMFSYVKKALEGTIEIRILSGSSSFYGRVTVCTTDIPSHILLYDSDVHGANTIGNDRVLKLLRHVVSVSVDQMLIFHIYPRSGDLNPRIFEFTPQIKGADKVEITCGGHRMLVKVTWSILSVKRGSLEASFGCPGTGYYGPDTVPP</sequence>
<gene>
    <name evidence="3" type="ORF">SORBI_3003G392600</name>
</gene>
<dbReference type="InterPro" id="IPR046533">
    <property type="entry name" value="DUF6598"/>
</dbReference>
<dbReference type="Pfam" id="PF20241">
    <property type="entry name" value="DUF6598"/>
    <property type="match status" value="1"/>
</dbReference>
<reference evidence="3 4" key="1">
    <citation type="journal article" date="2009" name="Nature">
        <title>The Sorghum bicolor genome and the diversification of grasses.</title>
        <authorList>
            <person name="Paterson A.H."/>
            <person name="Bowers J.E."/>
            <person name="Bruggmann R."/>
            <person name="Dubchak I."/>
            <person name="Grimwood J."/>
            <person name="Gundlach H."/>
            <person name="Haberer G."/>
            <person name="Hellsten U."/>
            <person name="Mitros T."/>
            <person name="Poliakov A."/>
            <person name="Schmutz J."/>
            <person name="Spannagl M."/>
            <person name="Tang H."/>
            <person name="Wang X."/>
            <person name="Wicker T."/>
            <person name="Bharti A.K."/>
            <person name="Chapman J."/>
            <person name="Feltus F.A."/>
            <person name="Gowik U."/>
            <person name="Grigoriev I.V."/>
            <person name="Lyons E."/>
            <person name="Maher C.A."/>
            <person name="Martis M."/>
            <person name="Narechania A."/>
            <person name="Otillar R.P."/>
            <person name="Penning B.W."/>
            <person name="Salamov A.A."/>
            <person name="Wang Y."/>
            <person name="Zhang L."/>
            <person name="Carpita N.C."/>
            <person name="Freeling M."/>
            <person name="Gingle A.R."/>
            <person name="Hash C.T."/>
            <person name="Keller B."/>
            <person name="Klein P."/>
            <person name="Kresovich S."/>
            <person name="McCann M.C."/>
            <person name="Ming R."/>
            <person name="Peterson D.G."/>
            <person name="Mehboob-ur-Rahman"/>
            <person name="Ware D."/>
            <person name="Westhoff P."/>
            <person name="Mayer K.F."/>
            <person name="Messing J."/>
            <person name="Rokhsar D.S."/>
        </authorList>
    </citation>
    <scope>NUCLEOTIDE SEQUENCE [LARGE SCALE GENOMIC DNA]</scope>
    <source>
        <strain evidence="4">cv. BTx623</strain>
    </source>
</reference>
<name>A0A1B6Q7P5_SORBI</name>
<dbReference type="PANTHER" id="PTHR33065">
    <property type="entry name" value="OS07G0486400 PROTEIN"/>
    <property type="match status" value="1"/>
</dbReference>
<reference evidence="4" key="3">
    <citation type="journal article" date="2018" name="Plant J.">
        <title>The Sorghum bicolor reference genome: improved assembly, gene annotations, a transcriptome atlas, and signatures of genome organization.</title>
        <authorList>
            <person name="McCormick R.F."/>
            <person name="Truong S.K."/>
            <person name="Sreedasyam A."/>
            <person name="Jenkins J."/>
            <person name="Shu S."/>
            <person name="Sims D."/>
            <person name="Kennedy M."/>
            <person name="Amirebrahimi M."/>
            <person name="Weers B.D."/>
            <person name="McKinley B."/>
            <person name="Mattison A."/>
            <person name="Morishige D.T."/>
            <person name="Grimwood J."/>
            <person name="Schmutz J."/>
            <person name="Mullet J.E."/>
        </authorList>
    </citation>
    <scope>NUCLEOTIDE SEQUENCE [LARGE SCALE GENOMIC DNA]</scope>
    <source>
        <strain evidence="4">cv. BTx623</strain>
    </source>
</reference>
<accession>A0A1B6Q7P5</accession>
<proteinExistence type="predicted"/>
<dbReference type="OMA" id="WGEIFFE"/>
<dbReference type="InParanoid" id="A0A1B6Q7P5"/>